<protein>
    <submittedName>
        <fullName evidence="2">ATP synthase F0 subunit 8</fullName>
    </submittedName>
</protein>
<dbReference type="AlphaFoldDB" id="A0A6B9QFY7"/>
<evidence type="ECO:0000313" key="2">
    <source>
        <dbReference type="EMBL" id="QHE65389.1"/>
    </source>
</evidence>
<geneLocation type="mitochondrion" evidence="2"/>
<gene>
    <name evidence="2" type="primary">ATP8</name>
</gene>
<keyword evidence="1" id="KW-0472">Membrane</keyword>
<proteinExistence type="predicted"/>
<keyword evidence="1" id="KW-0812">Transmembrane</keyword>
<sequence>MPQMAPMWWTMIFSMTMCLMLMSMMFTYFLISKKVKIVKETKTNNFNWKW</sequence>
<dbReference type="EMBL" id="MK450366">
    <property type="protein sequence ID" value="QHE65389.1"/>
    <property type="molecule type" value="Genomic_DNA"/>
</dbReference>
<name>A0A6B9QFY7_9HEMI</name>
<keyword evidence="2" id="KW-0496">Mitochondrion</keyword>
<organism evidence="2">
    <name type="scientific">Paralaevicephalus gracilipenis</name>
    <dbReference type="NCBI Taxonomy" id="1513330"/>
    <lineage>
        <taxon>Eukaryota</taxon>
        <taxon>Metazoa</taxon>
        <taxon>Ecdysozoa</taxon>
        <taxon>Arthropoda</taxon>
        <taxon>Hexapoda</taxon>
        <taxon>Insecta</taxon>
        <taxon>Pterygota</taxon>
        <taxon>Neoptera</taxon>
        <taxon>Paraneoptera</taxon>
        <taxon>Hemiptera</taxon>
        <taxon>Auchenorrhyncha</taxon>
        <taxon>Membracoidea</taxon>
        <taxon>Cicadellidae</taxon>
        <taxon>Deltocephalinae</taxon>
        <taxon>Paralimnini</taxon>
        <taxon>Paralaevicephalus</taxon>
    </lineage>
</organism>
<keyword evidence="1" id="KW-1133">Transmembrane helix</keyword>
<reference evidence="2" key="1">
    <citation type="journal article" date="2019" name="Mitochondrial DNA Part B Resour">
        <title>Complete mitochondrial genome of Paralaevicephalus gracilipenis (Hemiptera: Cicadellidae: Deltocephalinae) from China.</title>
        <authorList>
            <person name="Xing J.-C."/>
            <person name="Wang J.-J."/>
        </authorList>
    </citation>
    <scope>NUCLEOTIDE SEQUENCE</scope>
</reference>
<evidence type="ECO:0000256" key="1">
    <source>
        <dbReference type="SAM" id="Phobius"/>
    </source>
</evidence>
<feature type="transmembrane region" description="Helical" evidence="1">
    <location>
        <begin position="6"/>
        <end position="31"/>
    </location>
</feature>
<accession>A0A6B9QFY7</accession>